<dbReference type="InterPro" id="IPR002016">
    <property type="entry name" value="Haem_peroxidase"/>
</dbReference>
<evidence type="ECO:0000256" key="20">
    <source>
        <dbReference type="SAM" id="MobiDB-lite"/>
    </source>
</evidence>
<protein>
    <recommendedName>
        <fullName evidence="4">peroxidase</fullName>
        <ecNumber evidence="4">1.11.1.7</ecNumber>
    </recommendedName>
</protein>
<dbReference type="InterPro" id="IPR010255">
    <property type="entry name" value="Haem_peroxidase_sf"/>
</dbReference>
<feature type="binding site" evidence="17">
    <location>
        <position position="67"/>
    </location>
    <ligand>
        <name>Ca(2+)</name>
        <dbReference type="ChEBI" id="CHEBI:29108"/>
        <label>1</label>
    </ligand>
</feature>
<dbReference type="PROSITE" id="PS50873">
    <property type="entry name" value="PEROXIDASE_4"/>
    <property type="match status" value="1"/>
</dbReference>
<dbReference type="GO" id="GO:0046872">
    <property type="term" value="F:metal ion binding"/>
    <property type="evidence" value="ECO:0007669"/>
    <property type="project" value="UniProtKB-KW"/>
</dbReference>
<dbReference type="CDD" id="cd00693">
    <property type="entry name" value="secretory_peroxidase"/>
    <property type="match status" value="1"/>
</dbReference>
<dbReference type="PANTHER" id="PTHR31517:SF59">
    <property type="entry name" value="PEROXIDASE"/>
    <property type="match status" value="1"/>
</dbReference>
<organism evidence="24 25">
    <name type="scientific">Morus notabilis</name>
    <dbReference type="NCBI Taxonomy" id="981085"/>
    <lineage>
        <taxon>Eukaryota</taxon>
        <taxon>Viridiplantae</taxon>
        <taxon>Streptophyta</taxon>
        <taxon>Embryophyta</taxon>
        <taxon>Tracheophyta</taxon>
        <taxon>Spermatophyta</taxon>
        <taxon>Magnoliopsida</taxon>
        <taxon>eudicotyledons</taxon>
        <taxon>Gunneridae</taxon>
        <taxon>Pentapetalae</taxon>
        <taxon>rosids</taxon>
        <taxon>fabids</taxon>
        <taxon>Rosales</taxon>
        <taxon>Moraceae</taxon>
        <taxon>Moreae</taxon>
        <taxon>Morus</taxon>
    </lineage>
</organism>
<sequence length="454" mass="49559">MTCMVIVLCFAVLVPFVVADLRIGFYNASCPRAEQIILQVVQEQFSKDSSISAALLRMHFHDCFVKGCDASILIDSTKKKPSEKSAGPNETVRGFEIIDEAKRRLEAACPSTVSCADIITVATRDSVAIAGGPNYAVPTGRRDGLVSNPNDVGLPGPSSSVSGAFQAFKDKGLTLDEMVTLLGAHTVGFAHCSFFEERLSNFQGTGAADSSMDSGLVLELKKICGTAGSDQKVFLDQNTSFVFDNEYYNQLKLKKGILQIDQELALDSTTAGLVSGFGASRIRFDKSFASAMVRMGSIEVLVGRAGEIRKNCRAFNPRKRKSSSRTHKRKTSSRTANDRKKKNPPQIDREFKNLNFVFYFSDYVESFLQFVIGSKASFVIEEEDGAGLEPAVIKAAEEVAKGASWRDLLEPGVKRALIDEGTKIFEKFTIRLLFSFVLVITVCVTRVNGLLGLA</sequence>
<evidence type="ECO:0000256" key="12">
    <source>
        <dbReference type="ARBA" id="ARBA00023004"/>
    </source>
</evidence>
<keyword evidence="14" id="KW-0376">Hydrogen peroxide</keyword>
<feature type="domain" description="Plant heme peroxidase family profile" evidence="23">
    <location>
        <begin position="20"/>
        <end position="316"/>
    </location>
</feature>
<feature type="disulfide bond" evidence="19">
    <location>
        <begin position="115"/>
        <end position="312"/>
    </location>
</feature>
<gene>
    <name evidence="24" type="ORF">L484_002976</name>
</gene>
<comment type="catalytic activity">
    <reaction evidence="1">
        <text>2 a phenolic donor + H2O2 = 2 a phenolic radical donor + 2 H2O</text>
        <dbReference type="Rhea" id="RHEA:56136"/>
        <dbReference type="ChEBI" id="CHEBI:15377"/>
        <dbReference type="ChEBI" id="CHEBI:16240"/>
        <dbReference type="ChEBI" id="CHEBI:139520"/>
        <dbReference type="ChEBI" id="CHEBI:139521"/>
        <dbReference type="EC" id="1.11.1.7"/>
    </reaction>
</comment>
<dbReference type="SUPFAM" id="SSF48113">
    <property type="entry name" value="Heme-dependent peroxidases"/>
    <property type="match status" value="1"/>
</dbReference>
<evidence type="ECO:0000256" key="13">
    <source>
        <dbReference type="ARBA" id="ARBA00023157"/>
    </source>
</evidence>
<evidence type="ECO:0000256" key="8">
    <source>
        <dbReference type="ARBA" id="ARBA00022723"/>
    </source>
</evidence>
<keyword evidence="7" id="KW-0349">Heme</keyword>
<evidence type="ECO:0000256" key="2">
    <source>
        <dbReference type="ARBA" id="ARBA00002322"/>
    </source>
</evidence>
<feature type="disulfide bond" evidence="19">
    <location>
        <begin position="30"/>
        <end position="109"/>
    </location>
</feature>
<proteinExistence type="inferred from homology"/>
<feature type="binding site" description="axial binding residue" evidence="17">
    <location>
        <position position="185"/>
    </location>
    <ligand>
        <name>heme b</name>
        <dbReference type="ChEBI" id="CHEBI:60344"/>
    </ligand>
    <ligandPart>
        <name>Fe</name>
        <dbReference type="ChEBI" id="CHEBI:18248"/>
    </ligandPart>
</feature>
<evidence type="ECO:0000256" key="14">
    <source>
        <dbReference type="ARBA" id="ARBA00023324"/>
    </source>
</evidence>
<evidence type="ECO:0000256" key="21">
    <source>
        <dbReference type="SAM" id="Phobius"/>
    </source>
</evidence>
<evidence type="ECO:0000256" key="18">
    <source>
        <dbReference type="PIRSR" id="PIRSR600823-4"/>
    </source>
</evidence>
<feature type="binding site" evidence="17">
    <location>
        <position position="186"/>
    </location>
    <ligand>
        <name>Ca(2+)</name>
        <dbReference type="ChEBI" id="CHEBI:29108"/>
        <label>2</label>
    </ligand>
</feature>
<feature type="region of interest" description="Disordered" evidence="20">
    <location>
        <begin position="314"/>
        <end position="346"/>
    </location>
</feature>
<feature type="chain" id="PRO_5004931960" description="peroxidase" evidence="22">
    <location>
        <begin position="20"/>
        <end position="454"/>
    </location>
</feature>
<dbReference type="Gene3D" id="1.10.520.10">
    <property type="match status" value="1"/>
</dbReference>
<feature type="signal peptide" evidence="22">
    <location>
        <begin position="1"/>
        <end position="19"/>
    </location>
</feature>
<dbReference type="STRING" id="981085.W9SDH9"/>
<feature type="transmembrane region" description="Helical" evidence="21">
    <location>
        <begin position="432"/>
        <end position="453"/>
    </location>
</feature>
<evidence type="ECO:0000256" key="3">
    <source>
        <dbReference type="ARBA" id="ARBA00006873"/>
    </source>
</evidence>
<feature type="binding site" evidence="17">
    <location>
        <position position="62"/>
    </location>
    <ligand>
        <name>Ca(2+)</name>
        <dbReference type="ChEBI" id="CHEBI:29108"/>
        <label>1</label>
    </ligand>
</feature>
<keyword evidence="6 24" id="KW-0575">Peroxidase</keyword>
<dbReference type="PRINTS" id="PR00458">
    <property type="entry name" value="PEROXIDASE"/>
</dbReference>
<dbReference type="Gene3D" id="1.10.420.10">
    <property type="entry name" value="Peroxidase, domain 2"/>
    <property type="match status" value="1"/>
</dbReference>
<dbReference type="InterPro" id="IPR033905">
    <property type="entry name" value="Secretory_peroxidase"/>
</dbReference>
<comment type="function">
    <text evidence="2">Removal of H(2)O(2), oxidation of toxic reductants, biosynthesis and degradation of lignin, suberization, auxin catabolism, response to environmental stresses such as wounding, pathogen attack and oxidative stress. These functions might be dependent on each isozyme/isoform in each plant tissue.</text>
</comment>
<feature type="active site" description="Proton acceptor" evidence="15">
    <location>
        <position position="61"/>
    </location>
</feature>
<evidence type="ECO:0000256" key="19">
    <source>
        <dbReference type="PIRSR" id="PIRSR600823-5"/>
    </source>
</evidence>
<dbReference type="InterPro" id="IPR019794">
    <property type="entry name" value="Peroxidases_AS"/>
</dbReference>
<keyword evidence="9 22" id="KW-0732">Signal</keyword>
<feature type="binding site" evidence="17">
    <location>
        <position position="69"/>
    </location>
    <ligand>
        <name>Ca(2+)</name>
        <dbReference type="ChEBI" id="CHEBI:29108"/>
        <label>1</label>
    </ligand>
</feature>
<feature type="binding site" evidence="17">
    <location>
        <position position="236"/>
    </location>
    <ligand>
        <name>Ca(2+)</name>
        <dbReference type="ChEBI" id="CHEBI:29108"/>
        <label>2</label>
    </ligand>
</feature>
<comment type="cofactor">
    <cofactor evidence="17">
        <name>heme b</name>
        <dbReference type="ChEBI" id="CHEBI:60344"/>
    </cofactor>
    <text evidence="17">Binds 1 heme b (iron(II)-protoporphyrin IX) group per subunit.</text>
</comment>
<dbReference type="InterPro" id="IPR000823">
    <property type="entry name" value="Peroxidase_pln"/>
</dbReference>
<dbReference type="GO" id="GO:0020037">
    <property type="term" value="F:heme binding"/>
    <property type="evidence" value="ECO:0007669"/>
    <property type="project" value="InterPro"/>
</dbReference>
<evidence type="ECO:0000256" key="10">
    <source>
        <dbReference type="ARBA" id="ARBA00022837"/>
    </source>
</evidence>
<evidence type="ECO:0000256" key="5">
    <source>
        <dbReference type="ARBA" id="ARBA00022525"/>
    </source>
</evidence>
<keyword evidence="21" id="KW-0812">Transmembrane</keyword>
<reference evidence="25" key="1">
    <citation type="submission" date="2013-01" db="EMBL/GenBank/DDBJ databases">
        <title>Draft Genome Sequence of a Mulberry Tree, Morus notabilis C.K. Schneid.</title>
        <authorList>
            <person name="He N."/>
            <person name="Zhao S."/>
        </authorList>
    </citation>
    <scope>NUCLEOTIDE SEQUENCE</scope>
</reference>
<feature type="binding site" evidence="17">
    <location>
        <position position="83"/>
    </location>
    <ligand>
        <name>Ca(2+)</name>
        <dbReference type="ChEBI" id="CHEBI:29108"/>
        <label>1</label>
    </ligand>
</feature>
<feature type="binding site" evidence="17">
    <location>
        <position position="244"/>
    </location>
    <ligand>
        <name>Ca(2+)</name>
        <dbReference type="ChEBI" id="CHEBI:29108"/>
        <label>2</label>
    </ligand>
</feature>
<name>W9SDH9_9ROSA</name>
<dbReference type="EMBL" id="KE619693">
    <property type="protein sequence ID" value="EXC36160.1"/>
    <property type="molecule type" value="Genomic_DNA"/>
</dbReference>
<dbReference type="FunFam" id="1.10.520.10:FF:000001">
    <property type="entry name" value="Peroxidase"/>
    <property type="match status" value="1"/>
</dbReference>
<feature type="binding site" evidence="17">
    <location>
        <position position="65"/>
    </location>
    <ligand>
        <name>Ca(2+)</name>
        <dbReference type="ChEBI" id="CHEBI:29108"/>
        <label>1</label>
    </ligand>
</feature>
<comment type="similarity">
    <text evidence="3">Belongs to the peroxidase family. Ascorbate peroxidase subfamily.</text>
</comment>
<accession>W9SDH9</accession>
<evidence type="ECO:0000256" key="17">
    <source>
        <dbReference type="PIRSR" id="PIRSR600823-3"/>
    </source>
</evidence>
<feature type="compositionally biased region" description="Basic residues" evidence="20">
    <location>
        <begin position="316"/>
        <end position="332"/>
    </location>
</feature>
<dbReference type="PROSITE" id="PS00435">
    <property type="entry name" value="PEROXIDASE_1"/>
    <property type="match status" value="1"/>
</dbReference>
<dbReference type="PROSITE" id="PS00436">
    <property type="entry name" value="PEROXIDASE_2"/>
    <property type="match status" value="1"/>
</dbReference>
<evidence type="ECO:0000313" key="24">
    <source>
        <dbReference type="EMBL" id="EXC36160.1"/>
    </source>
</evidence>
<keyword evidence="13 19" id="KW-1015">Disulfide bond</keyword>
<keyword evidence="8 17" id="KW-0479">Metal-binding</keyword>
<evidence type="ECO:0000256" key="11">
    <source>
        <dbReference type="ARBA" id="ARBA00023002"/>
    </source>
</evidence>
<comment type="cofactor">
    <cofactor evidence="17">
        <name>Ca(2+)</name>
        <dbReference type="ChEBI" id="CHEBI:29108"/>
    </cofactor>
    <text evidence="17">Binds 2 calcium ions per subunit.</text>
</comment>
<dbReference type="Proteomes" id="UP000030645">
    <property type="component" value="Unassembled WGS sequence"/>
</dbReference>
<feature type="disulfide bond" evidence="19">
    <location>
        <begin position="63"/>
        <end position="68"/>
    </location>
</feature>
<feature type="disulfide bond" evidence="19">
    <location>
        <begin position="192"/>
        <end position="224"/>
    </location>
</feature>
<feature type="binding site" evidence="16">
    <location>
        <position position="155"/>
    </location>
    <ligand>
        <name>substrate</name>
    </ligand>
</feature>
<keyword evidence="5" id="KW-0964">Secreted</keyword>
<keyword evidence="11" id="KW-0560">Oxidoreductase</keyword>
<dbReference type="eggNOG" id="ENOG502QPI1">
    <property type="taxonomic scope" value="Eukaryota"/>
</dbReference>
<dbReference type="EC" id="1.11.1.7" evidence="4"/>
<evidence type="ECO:0000256" key="6">
    <source>
        <dbReference type="ARBA" id="ARBA00022559"/>
    </source>
</evidence>
<keyword evidence="10 17" id="KW-0106">Calcium</keyword>
<keyword evidence="21" id="KW-0472">Membrane</keyword>
<feature type="binding site" evidence="17">
    <location>
        <position position="239"/>
    </location>
    <ligand>
        <name>Ca(2+)</name>
        <dbReference type="ChEBI" id="CHEBI:29108"/>
        <label>2</label>
    </ligand>
</feature>
<dbReference type="Pfam" id="PF00141">
    <property type="entry name" value="peroxidase"/>
    <property type="match status" value="1"/>
</dbReference>
<evidence type="ECO:0000313" key="25">
    <source>
        <dbReference type="Proteomes" id="UP000030645"/>
    </source>
</evidence>
<dbReference type="InterPro" id="IPR019793">
    <property type="entry name" value="Peroxidases_heam-ligand_BS"/>
</dbReference>
<evidence type="ECO:0000256" key="16">
    <source>
        <dbReference type="PIRSR" id="PIRSR600823-2"/>
    </source>
</evidence>
<evidence type="ECO:0000256" key="4">
    <source>
        <dbReference type="ARBA" id="ARBA00012313"/>
    </source>
</evidence>
<dbReference type="AlphaFoldDB" id="W9SDH9"/>
<evidence type="ECO:0000256" key="1">
    <source>
        <dbReference type="ARBA" id="ARBA00000189"/>
    </source>
</evidence>
<keyword evidence="25" id="KW-1185">Reference proteome</keyword>
<evidence type="ECO:0000256" key="22">
    <source>
        <dbReference type="SAM" id="SignalP"/>
    </source>
</evidence>
<keyword evidence="12 17" id="KW-0408">Iron</keyword>
<keyword evidence="21" id="KW-1133">Transmembrane helix</keyword>
<feature type="site" description="Transition state stabilizer" evidence="18">
    <location>
        <position position="57"/>
    </location>
</feature>
<dbReference type="GO" id="GO:0140825">
    <property type="term" value="F:lactoperoxidase activity"/>
    <property type="evidence" value="ECO:0007669"/>
    <property type="project" value="UniProtKB-EC"/>
</dbReference>
<dbReference type="FunFam" id="1.10.420.10:FF:000007">
    <property type="entry name" value="Peroxidase"/>
    <property type="match status" value="1"/>
</dbReference>
<evidence type="ECO:0000256" key="9">
    <source>
        <dbReference type="ARBA" id="ARBA00022729"/>
    </source>
</evidence>
<dbReference type="PANTHER" id="PTHR31517">
    <property type="match status" value="1"/>
</dbReference>
<evidence type="ECO:0000256" key="15">
    <source>
        <dbReference type="PIRSR" id="PIRSR600823-1"/>
    </source>
</evidence>
<dbReference type="PRINTS" id="PR00461">
    <property type="entry name" value="PLPEROXIDASE"/>
</dbReference>
<feature type="binding site" evidence="17">
    <location>
        <position position="71"/>
    </location>
    <ligand>
        <name>Ca(2+)</name>
        <dbReference type="ChEBI" id="CHEBI:29108"/>
        <label>1</label>
    </ligand>
</feature>
<dbReference type="GO" id="GO:0042744">
    <property type="term" value="P:hydrogen peroxide catabolic process"/>
    <property type="evidence" value="ECO:0007669"/>
    <property type="project" value="UniProtKB-KW"/>
</dbReference>
<evidence type="ECO:0000259" key="23">
    <source>
        <dbReference type="PROSITE" id="PS50873"/>
    </source>
</evidence>
<dbReference type="GO" id="GO:0006979">
    <property type="term" value="P:response to oxidative stress"/>
    <property type="evidence" value="ECO:0007669"/>
    <property type="project" value="InterPro"/>
</dbReference>
<evidence type="ECO:0000256" key="7">
    <source>
        <dbReference type="ARBA" id="ARBA00022617"/>
    </source>
</evidence>